<dbReference type="AlphaFoldDB" id="A0A1I5X839"/>
<reference evidence="3" key="1">
    <citation type="submission" date="2016-10" db="EMBL/GenBank/DDBJ databases">
        <authorList>
            <person name="Varghese N."/>
            <person name="Submissions S."/>
        </authorList>
    </citation>
    <scope>NUCLEOTIDE SEQUENCE [LARGE SCALE GENOMIC DNA]</scope>
    <source>
        <strain evidence="3">P18</strain>
    </source>
</reference>
<feature type="transmembrane region" description="Helical" evidence="1">
    <location>
        <begin position="15"/>
        <end position="36"/>
    </location>
</feature>
<gene>
    <name evidence="2" type="ORF">SAMN04487928_12915</name>
</gene>
<keyword evidence="1" id="KW-0812">Transmembrane</keyword>
<keyword evidence="3" id="KW-1185">Reference proteome</keyword>
<evidence type="ECO:0000256" key="1">
    <source>
        <dbReference type="SAM" id="Phobius"/>
    </source>
</evidence>
<keyword evidence="1" id="KW-0472">Membrane</keyword>
<keyword evidence="1" id="KW-1133">Transmembrane helix</keyword>
<organism evidence="2 3">
    <name type="scientific">Butyrivibrio proteoclasticus</name>
    <dbReference type="NCBI Taxonomy" id="43305"/>
    <lineage>
        <taxon>Bacteria</taxon>
        <taxon>Bacillati</taxon>
        <taxon>Bacillota</taxon>
        <taxon>Clostridia</taxon>
        <taxon>Lachnospirales</taxon>
        <taxon>Lachnospiraceae</taxon>
        <taxon>Butyrivibrio</taxon>
    </lineage>
</organism>
<accession>A0A1I5X839</accession>
<evidence type="ECO:0000313" key="3">
    <source>
        <dbReference type="Proteomes" id="UP000182624"/>
    </source>
</evidence>
<name>A0A1I5X839_9FIRM</name>
<sequence>MLTKKDFCGNYTNDFLMYSVLVVVVARIIAFNLPVFSRFTQYFMPFEYVLVGRVLAMMNNVYIKRIVILSVYVITAIAFIMMNSDLALNARMTGTVPYKFFWQY</sequence>
<dbReference type="EMBL" id="FOXO01000029">
    <property type="protein sequence ID" value="SFQ28051.1"/>
    <property type="molecule type" value="Genomic_DNA"/>
</dbReference>
<protein>
    <submittedName>
        <fullName evidence="2">Uncharacterized protein</fullName>
    </submittedName>
</protein>
<evidence type="ECO:0000313" key="2">
    <source>
        <dbReference type="EMBL" id="SFQ28051.1"/>
    </source>
</evidence>
<feature type="transmembrane region" description="Helical" evidence="1">
    <location>
        <begin position="62"/>
        <end position="82"/>
    </location>
</feature>
<dbReference type="RefSeq" id="WP_074890774.1">
    <property type="nucleotide sequence ID" value="NZ_FOXO01000029.1"/>
</dbReference>
<proteinExistence type="predicted"/>
<dbReference type="Proteomes" id="UP000182624">
    <property type="component" value="Unassembled WGS sequence"/>
</dbReference>